<dbReference type="AlphaFoldDB" id="A0A512L5I5"/>
<keyword evidence="7 8" id="KW-0472">Membrane</keyword>
<organism evidence="9 10">
    <name type="scientific">Sulfuriferula plumbiphila</name>
    <dbReference type="NCBI Taxonomy" id="171865"/>
    <lineage>
        <taxon>Bacteria</taxon>
        <taxon>Pseudomonadati</taxon>
        <taxon>Pseudomonadota</taxon>
        <taxon>Betaproteobacteria</taxon>
        <taxon>Nitrosomonadales</taxon>
        <taxon>Sulfuricellaceae</taxon>
        <taxon>Sulfuriferula</taxon>
    </lineage>
</organism>
<protein>
    <submittedName>
        <fullName evidence="9">Membrane protein</fullName>
    </submittedName>
</protein>
<keyword evidence="3" id="KW-1003">Cell membrane</keyword>
<reference evidence="9 10" key="1">
    <citation type="submission" date="2019-07" db="EMBL/GenBank/DDBJ databases">
        <title>Whole genome shotgun sequence of Thiobacillus plumbophilus NBRC 107929.</title>
        <authorList>
            <person name="Hosoyama A."/>
            <person name="Uohara A."/>
            <person name="Ohji S."/>
            <person name="Ichikawa N."/>
        </authorList>
    </citation>
    <scope>NUCLEOTIDE SEQUENCE [LARGE SCALE GENOMIC DNA]</scope>
    <source>
        <strain evidence="9 10">NBRC 107929</strain>
    </source>
</reference>
<evidence type="ECO:0000256" key="7">
    <source>
        <dbReference type="ARBA" id="ARBA00023136"/>
    </source>
</evidence>
<dbReference type="Gene3D" id="3.30.70.1440">
    <property type="entry name" value="Multidrug efflux transporter AcrB pore domain"/>
    <property type="match status" value="1"/>
</dbReference>
<dbReference type="RefSeq" id="WP_147071147.1">
    <property type="nucleotide sequence ID" value="NZ_AP021884.1"/>
</dbReference>
<feature type="transmembrane region" description="Helical" evidence="8">
    <location>
        <begin position="387"/>
        <end position="411"/>
    </location>
</feature>
<sequence length="1037" mass="112203">MKLSDTSISRPVFASVISLIILLTGLAAYFGLPVRQYPDVSNPVVSVTTTYIGASPQTVESTITNPLEEGLNGIDGIRAITSQSSFGTSAITVEFESSRNVDAATQDVTNAVNKVINQLPNNANVNRPVITKVSADSQPIIWLVLQGKNYSPEQLSQLADRVVKQRTEILSGVGNVIIGGYQEWAMRAWLNPKKLAAYGLTVNDVVTALQQNNVQLPAGQIKSDALFFNVIANGQMADPRQYADLVVREVNGVPVRIRDVGWVQLGASSYSSFARFNGERVVGVGIVPQSKANTLDVSTLVYQALPGIRAALPHGVTLNVAVDKTQYIRDSIHEVSITLFIAFGLVVLVVLLFLRTFRATIIPVVAIPVSIVGAFAGMWALGFSINVLTLFSLVLAIGLVVDDAIIVLENIYRRQELGESRRVAAINGAREIGFPVLATTATLIAIFIPLSLMQGNIGKLFHEFAITVAIAVGLSGLIALTLTPMLCSRFLRVSHASWGLFVYTERLIEGARARYAKTANWATHHRKSVGIFMLVNLALLGTLYFFSPRTFVPVEDQGLILAVVKAPEGSNLFYTSHYLRQVEAAFKAQPAVKQYFAAAGLPVGGPASPRNAIVFARLQDFDKRSQSQMDVVKHLFPPLMKISGALAFPINPPSLNGAATAQDVQFVVQGADFNTLAKLNQQLLDKARATPGMVNVQSDLTDHTPQLEVDFHRRQAADRGISVGALAQTLQTAIGGTHASDFIMNNKNYQVIAQLEPKYRATPDAINGLYVRAANNEQVPISDLVKVSHSYGPDTLYHYNLQRSFTLSASLLPFLPLSTALDGLQQEANKILPDGYQTALTGQSRDYVETSGSLYVTFAVALIFIYLVLAAQFESWVHPLTILLSVPLALTGALLTLMLAQQSLNLFSEIGIILLIGLVTKNGILMVEYANQLRAAGKDLIFAAVEAGRIRFRPIIMTSLAMMAGSLPLALATGAGAQTRQPLGWAVVGGLLFSTVFSLLVTPVFYMLITGLADKLGFRTIPPKIHFEEEKDLEPAA</sequence>
<feature type="transmembrane region" description="Helical" evidence="8">
    <location>
        <begin position="12"/>
        <end position="32"/>
    </location>
</feature>
<keyword evidence="10" id="KW-1185">Reference proteome</keyword>
<feature type="transmembrane region" description="Helical" evidence="8">
    <location>
        <begin position="464"/>
        <end position="487"/>
    </location>
</feature>
<evidence type="ECO:0000256" key="8">
    <source>
        <dbReference type="SAM" id="Phobius"/>
    </source>
</evidence>
<feature type="transmembrane region" description="Helical" evidence="8">
    <location>
        <begin position="854"/>
        <end position="873"/>
    </location>
</feature>
<evidence type="ECO:0000256" key="4">
    <source>
        <dbReference type="ARBA" id="ARBA00022519"/>
    </source>
</evidence>
<dbReference type="Gene3D" id="3.30.2090.10">
    <property type="entry name" value="Multidrug efflux transporter AcrB TolC docking domain, DN and DC subdomains"/>
    <property type="match status" value="2"/>
</dbReference>
<comment type="subcellular location">
    <subcellularLocation>
        <location evidence="1">Cell inner membrane</location>
        <topology evidence="1">Multi-pass membrane protein</topology>
    </subcellularLocation>
</comment>
<dbReference type="Gene3D" id="1.20.1640.10">
    <property type="entry name" value="Multidrug efflux transporter AcrB transmembrane domain"/>
    <property type="match status" value="2"/>
</dbReference>
<proteinExistence type="predicted"/>
<dbReference type="OrthoDB" id="9176627at2"/>
<dbReference type="GO" id="GO:0042910">
    <property type="term" value="F:xenobiotic transmembrane transporter activity"/>
    <property type="evidence" value="ECO:0007669"/>
    <property type="project" value="TreeGrafter"/>
</dbReference>
<feature type="transmembrane region" description="Helical" evidence="8">
    <location>
        <begin position="335"/>
        <end position="354"/>
    </location>
</feature>
<feature type="transmembrane region" description="Helical" evidence="8">
    <location>
        <begin position="361"/>
        <end position="381"/>
    </location>
</feature>
<dbReference type="Gene3D" id="3.30.70.1320">
    <property type="entry name" value="Multidrug efflux transporter AcrB pore domain like"/>
    <property type="match status" value="1"/>
</dbReference>
<dbReference type="InterPro" id="IPR001036">
    <property type="entry name" value="Acrflvin-R"/>
</dbReference>
<accession>A0A512L5I5</accession>
<evidence type="ECO:0000256" key="3">
    <source>
        <dbReference type="ARBA" id="ARBA00022475"/>
    </source>
</evidence>
<dbReference type="Pfam" id="PF00873">
    <property type="entry name" value="ACR_tran"/>
    <property type="match status" value="1"/>
</dbReference>
<feature type="transmembrane region" description="Helical" evidence="8">
    <location>
        <begin position="529"/>
        <end position="547"/>
    </location>
</feature>
<name>A0A512L5I5_9PROT</name>
<dbReference type="EMBL" id="BKAD01000008">
    <property type="protein sequence ID" value="GEP29730.1"/>
    <property type="molecule type" value="Genomic_DNA"/>
</dbReference>
<keyword evidence="2" id="KW-0813">Transport</keyword>
<dbReference type="Proteomes" id="UP000321337">
    <property type="component" value="Unassembled WGS sequence"/>
</dbReference>
<dbReference type="SUPFAM" id="SSF82693">
    <property type="entry name" value="Multidrug efflux transporter AcrB pore domain, PN1, PN2, PC1 and PC2 subdomains"/>
    <property type="match status" value="3"/>
</dbReference>
<dbReference type="SUPFAM" id="SSF82866">
    <property type="entry name" value="Multidrug efflux transporter AcrB transmembrane domain"/>
    <property type="match status" value="2"/>
</dbReference>
<dbReference type="SUPFAM" id="SSF82714">
    <property type="entry name" value="Multidrug efflux transporter AcrB TolC docking domain, DN and DC subdomains"/>
    <property type="match status" value="2"/>
</dbReference>
<feature type="transmembrane region" description="Helical" evidence="8">
    <location>
        <begin position="432"/>
        <end position="452"/>
    </location>
</feature>
<keyword evidence="5 8" id="KW-0812">Transmembrane</keyword>
<evidence type="ECO:0000256" key="1">
    <source>
        <dbReference type="ARBA" id="ARBA00004429"/>
    </source>
</evidence>
<dbReference type="Gene3D" id="3.30.70.1430">
    <property type="entry name" value="Multidrug efflux transporter AcrB pore domain"/>
    <property type="match status" value="2"/>
</dbReference>
<evidence type="ECO:0000313" key="9">
    <source>
        <dbReference type="EMBL" id="GEP29730.1"/>
    </source>
</evidence>
<evidence type="ECO:0000256" key="2">
    <source>
        <dbReference type="ARBA" id="ARBA00022448"/>
    </source>
</evidence>
<dbReference type="InterPro" id="IPR027463">
    <property type="entry name" value="AcrB_DN_DC_subdom"/>
</dbReference>
<dbReference type="PANTHER" id="PTHR32063:SF28">
    <property type="entry name" value="BLR2861 PROTEIN"/>
    <property type="match status" value="1"/>
</dbReference>
<evidence type="ECO:0000313" key="10">
    <source>
        <dbReference type="Proteomes" id="UP000321337"/>
    </source>
</evidence>
<feature type="transmembrane region" description="Helical" evidence="8">
    <location>
        <begin position="880"/>
        <end position="900"/>
    </location>
</feature>
<dbReference type="FunFam" id="1.20.1640.10:FF:000001">
    <property type="entry name" value="Efflux pump membrane transporter"/>
    <property type="match status" value="1"/>
</dbReference>
<dbReference type="GO" id="GO:0005886">
    <property type="term" value="C:plasma membrane"/>
    <property type="evidence" value="ECO:0007669"/>
    <property type="project" value="UniProtKB-SubCell"/>
</dbReference>
<evidence type="ECO:0000256" key="6">
    <source>
        <dbReference type="ARBA" id="ARBA00022989"/>
    </source>
</evidence>
<feature type="transmembrane region" description="Helical" evidence="8">
    <location>
        <begin position="955"/>
        <end position="977"/>
    </location>
</feature>
<feature type="transmembrane region" description="Helical" evidence="8">
    <location>
        <begin position="906"/>
        <end position="924"/>
    </location>
</feature>
<dbReference type="PANTHER" id="PTHR32063">
    <property type="match status" value="1"/>
</dbReference>
<evidence type="ECO:0000256" key="5">
    <source>
        <dbReference type="ARBA" id="ARBA00022692"/>
    </source>
</evidence>
<gene>
    <name evidence="9" type="ORF">TPL01_08680</name>
</gene>
<comment type="caution">
    <text evidence="9">The sequence shown here is derived from an EMBL/GenBank/DDBJ whole genome shotgun (WGS) entry which is preliminary data.</text>
</comment>
<keyword evidence="6 8" id="KW-1133">Transmembrane helix</keyword>
<dbReference type="PRINTS" id="PR00702">
    <property type="entry name" value="ACRIFLAVINRP"/>
</dbReference>
<feature type="transmembrane region" description="Helical" evidence="8">
    <location>
        <begin position="983"/>
        <end position="1009"/>
    </location>
</feature>
<keyword evidence="4" id="KW-0997">Cell inner membrane</keyword>